<protein>
    <submittedName>
        <fullName evidence="1">Type VI secretion protein</fullName>
    </submittedName>
</protein>
<accession>A0ABQ1KXK4</accession>
<gene>
    <name evidence="1" type="ORF">GCM10011572_38630</name>
</gene>
<comment type="caution">
    <text evidence="1">The sequence shown here is derived from an EMBL/GenBank/DDBJ whole genome shotgun (WGS) entry which is preliminary data.</text>
</comment>
<dbReference type="NCBIfam" id="TIGR03353">
    <property type="entry name" value="VI_chp_4"/>
    <property type="match status" value="1"/>
</dbReference>
<dbReference type="PANTHER" id="PTHR35566">
    <property type="entry name" value="BLR3599 PROTEIN"/>
    <property type="match status" value="1"/>
</dbReference>
<evidence type="ECO:0000313" key="2">
    <source>
        <dbReference type="Proteomes" id="UP000622638"/>
    </source>
</evidence>
<dbReference type="RefSeq" id="WP_188916034.1">
    <property type="nucleotide sequence ID" value="NZ_BMKG01000017.1"/>
</dbReference>
<dbReference type="EMBL" id="BMKG01000017">
    <property type="protein sequence ID" value="GGC13495.1"/>
    <property type="molecule type" value="Genomic_DNA"/>
</dbReference>
<proteinExistence type="predicted"/>
<dbReference type="InterPro" id="IPR010263">
    <property type="entry name" value="T6SS_TssK"/>
</dbReference>
<evidence type="ECO:0000313" key="1">
    <source>
        <dbReference type="EMBL" id="GGC13495.1"/>
    </source>
</evidence>
<dbReference type="PANTHER" id="PTHR35566:SF1">
    <property type="entry name" value="TYPE VI SECRETION SYSTEM BASEPLATE COMPONENT TSSK1"/>
    <property type="match status" value="1"/>
</dbReference>
<organism evidence="1 2">
    <name type="scientific">Pseudoduganella buxea</name>
    <dbReference type="NCBI Taxonomy" id="1949069"/>
    <lineage>
        <taxon>Bacteria</taxon>
        <taxon>Pseudomonadati</taxon>
        <taxon>Pseudomonadota</taxon>
        <taxon>Betaproteobacteria</taxon>
        <taxon>Burkholderiales</taxon>
        <taxon>Oxalobacteraceae</taxon>
        <taxon>Telluria group</taxon>
        <taxon>Pseudoduganella</taxon>
    </lineage>
</organism>
<sequence length="452" mass="48211">MTTRDDPDGAMLAALPEAVRWYDGMRLVPQQFQQWAMRTEMLAPALLRAACPLHWGVLALDYRIDGTAVTLTCLEAIMPDGLPVLVRPASRLTVDLAHAEPDPHGVWRIALAVPTWGGGDDPGPRRFLDQGSVSFADQNPGGLAATVSVLRPNLHLVCGGGHGFAAAELLPLLALRRNAGVPVDAGYVAPWLRIGHALPLYGRIDALCRRLRANYATLCAAGGAADAAQARRAALLPVLAARLFELEALYLDGTAHPQALFAQLAGLLGALAAGIGQAALPPVPPFDYRDLGSSFDTLLAQLEALRERLAPDFDWAPFVALGRHEFEIAAGFLDAAPPYVIALHKPARASDEDMARWLDEALVCSVGKGAGPQRRRTRGIGTTQLSADAARRMGGDSSRTLFQLVVGGDAAEYFDPALPLRIGGQGGSAEGYVEPLGIELLLRREDRAHAQR</sequence>
<name>A0ABQ1KXK4_9BURK</name>
<keyword evidence="2" id="KW-1185">Reference proteome</keyword>
<reference evidence="2" key="1">
    <citation type="journal article" date="2019" name="Int. J. Syst. Evol. Microbiol.">
        <title>The Global Catalogue of Microorganisms (GCM) 10K type strain sequencing project: providing services to taxonomists for standard genome sequencing and annotation.</title>
        <authorList>
            <consortium name="The Broad Institute Genomics Platform"/>
            <consortium name="The Broad Institute Genome Sequencing Center for Infectious Disease"/>
            <person name="Wu L."/>
            <person name="Ma J."/>
        </authorList>
    </citation>
    <scope>NUCLEOTIDE SEQUENCE [LARGE SCALE GENOMIC DNA]</scope>
    <source>
        <strain evidence="2">CGMCC 1.15931</strain>
    </source>
</reference>
<dbReference type="Proteomes" id="UP000622638">
    <property type="component" value="Unassembled WGS sequence"/>
</dbReference>
<dbReference type="Pfam" id="PF05936">
    <property type="entry name" value="T6SS_VasE"/>
    <property type="match status" value="1"/>
</dbReference>